<dbReference type="InterPro" id="IPR036866">
    <property type="entry name" value="RibonucZ/Hydroxyglut_hydro"/>
</dbReference>
<dbReference type="Pfam" id="PF00753">
    <property type="entry name" value="Lactamase_B"/>
    <property type="match status" value="1"/>
</dbReference>
<dbReference type="OrthoDB" id="10250730at2759"/>
<name>A0A4V5NGD6_9PEZI</name>
<keyword evidence="3" id="KW-0378">Hydrolase</keyword>
<dbReference type="InterPro" id="IPR001279">
    <property type="entry name" value="Metallo-B-lactamas"/>
</dbReference>
<comment type="similarity">
    <text evidence="1">Belongs to the metallo-beta-lactamase superfamily.</text>
</comment>
<dbReference type="STRING" id="331657.A0A4V5NGD6"/>
<keyword evidence="2" id="KW-0479">Metal-binding</keyword>
<dbReference type="EMBL" id="NAJN01000352">
    <property type="protein sequence ID" value="TKA74539.1"/>
    <property type="molecule type" value="Genomic_DNA"/>
</dbReference>
<dbReference type="AlphaFoldDB" id="A0A4V5NGD6"/>
<sequence length="365" mass="40695">MAGDYLVDPKPPPNLNIPESTCTVQVSIIDSTSRFELNIAPFLQPDIKGKTKLTCPAFSFLIEHASGKKILFDLGVRKDFENLAPHIVEMAKKGGWIVNTVKNVSEIISENGTEPKDIDAIIWSHLHWDHTGDPSTFPNSTDLIVGPGFKEAFIPAYPKNKDSPLLEHDWEGRNLREVYFEEEGNGLKIGRFNAMDFFGDGSFYLLDSPGHAIGHMCGLARTTSSPPTFVLMGGDACHHGGEFRPTEYLPLPTSISPSPVPKLHKGFCPGALFQQVQPDKKADVPFYHIAEGFAHDKKVATWSIHGVEEFDAADNVLVAIAHDDTLLDVLDFYPNTLNHWREKDLSNKVRWTFLRDFAEAVEEQE</sequence>
<dbReference type="CDD" id="cd07730">
    <property type="entry name" value="metallo-hydrolase-like_MBL-fold"/>
    <property type="match status" value="1"/>
</dbReference>
<dbReference type="PANTHER" id="PTHR42978">
    <property type="entry name" value="QUORUM-QUENCHING LACTONASE YTNP-RELATED-RELATED"/>
    <property type="match status" value="1"/>
</dbReference>
<feature type="domain" description="Metallo-beta-lactamase" evidence="5">
    <location>
        <begin position="56"/>
        <end position="271"/>
    </location>
</feature>
<evidence type="ECO:0000313" key="7">
    <source>
        <dbReference type="Proteomes" id="UP000308768"/>
    </source>
</evidence>
<organism evidence="6 7">
    <name type="scientific">Cryomyces minteri</name>
    <dbReference type="NCBI Taxonomy" id="331657"/>
    <lineage>
        <taxon>Eukaryota</taxon>
        <taxon>Fungi</taxon>
        <taxon>Dikarya</taxon>
        <taxon>Ascomycota</taxon>
        <taxon>Pezizomycotina</taxon>
        <taxon>Dothideomycetes</taxon>
        <taxon>Dothideomycetes incertae sedis</taxon>
        <taxon>Cryomyces</taxon>
    </lineage>
</organism>
<gene>
    <name evidence="6" type="ORF">B0A49_02990</name>
</gene>
<evidence type="ECO:0000259" key="5">
    <source>
        <dbReference type="SMART" id="SM00849"/>
    </source>
</evidence>
<keyword evidence="4" id="KW-0862">Zinc</keyword>
<reference evidence="6 7" key="1">
    <citation type="submission" date="2017-03" db="EMBL/GenBank/DDBJ databases">
        <title>Genomes of endolithic fungi from Antarctica.</title>
        <authorList>
            <person name="Coleine C."/>
            <person name="Masonjones S."/>
            <person name="Stajich J.E."/>
        </authorList>
    </citation>
    <scope>NUCLEOTIDE SEQUENCE [LARGE SCALE GENOMIC DNA]</scope>
    <source>
        <strain evidence="6 7">CCFEE 5187</strain>
    </source>
</reference>
<keyword evidence="7" id="KW-1185">Reference proteome</keyword>
<dbReference type="SMART" id="SM00849">
    <property type="entry name" value="Lactamase_B"/>
    <property type="match status" value="1"/>
</dbReference>
<protein>
    <recommendedName>
        <fullName evidence="5">Metallo-beta-lactamase domain-containing protein</fullName>
    </recommendedName>
</protein>
<dbReference type="GO" id="GO:0016787">
    <property type="term" value="F:hydrolase activity"/>
    <property type="evidence" value="ECO:0007669"/>
    <property type="project" value="UniProtKB-KW"/>
</dbReference>
<evidence type="ECO:0000256" key="3">
    <source>
        <dbReference type="ARBA" id="ARBA00022801"/>
    </source>
</evidence>
<dbReference type="Proteomes" id="UP000308768">
    <property type="component" value="Unassembled WGS sequence"/>
</dbReference>
<evidence type="ECO:0000313" key="6">
    <source>
        <dbReference type="EMBL" id="TKA74539.1"/>
    </source>
</evidence>
<proteinExistence type="inferred from homology"/>
<evidence type="ECO:0000256" key="1">
    <source>
        <dbReference type="ARBA" id="ARBA00007749"/>
    </source>
</evidence>
<accession>A0A4V5NGD6</accession>
<dbReference type="PANTHER" id="PTHR42978:SF5">
    <property type="entry name" value="METALLO-BETA-LACTAMASE DOMAIN-CONTAINING PROTEIN"/>
    <property type="match status" value="1"/>
</dbReference>
<evidence type="ECO:0000256" key="2">
    <source>
        <dbReference type="ARBA" id="ARBA00022723"/>
    </source>
</evidence>
<evidence type="ECO:0000256" key="4">
    <source>
        <dbReference type="ARBA" id="ARBA00022833"/>
    </source>
</evidence>
<dbReference type="SUPFAM" id="SSF56281">
    <property type="entry name" value="Metallo-hydrolase/oxidoreductase"/>
    <property type="match status" value="1"/>
</dbReference>
<dbReference type="Gene3D" id="3.60.15.10">
    <property type="entry name" value="Ribonuclease Z/Hydroxyacylglutathione hydrolase-like"/>
    <property type="match status" value="1"/>
</dbReference>
<dbReference type="InterPro" id="IPR051013">
    <property type="entry name" value="MBL_superfamily_lactonases"/>
</dbReference>
<dbReference type="GO" id="GO:0046872">
    <property type="term" value="F:metal ion binding"/>
    <property type="evidence" value="ECO:0007669"/>
    <property type="project" value="UniProtKB-KW"/>
</dbReference>
<comment type="caution">
    <text evidence="6">The sequence shown here is derived from an EMBL/GenBank/DDBJ whole genome shotgun (WGS) entry which is preliminary data.</text>
</comment>